<dbReference type="GeneID" id="30036092"/>
<dbReference type="EMBL" id="CP014500">
    <property type="protein sequence ID" value="ANB11205.1"/>
    <property type="molecule type" value="Genomic_DNA"/>
</dbReference>
<accession>A0A167C4I7</accession>
<dbReference type="Proteomes" id="UP000189580">
    <property type="component" value="Chromosome c"/>
</dbReference>
<protein>
    <submittedName>
        <fullName evidence="1">Arrestin (Or S-antigen), N-terminal domain protein</fullName>
    </submittedName>
</protein>
<proteinExistence type="predicted"/>
<name>A0A167C4I7_9ASCO</name>
<organism evidence="1 2">
    <name type="scientific">Sugiyamaella lignohabitans</name>
    <dbReference type="NCBI Taxonomy" id="796027"/>
    <lineage>
        <taxon>Eukaryota</taxon>
        <taxon>Fungi</taxon>
        <taxon>Dikarya</taxon>
        <taxon>Ascomycota</taxon>
        <taxon>Saccharomycotina</taxon>
        <taxon>Dipodascomycetes</taxon>
        <taxon>Dipodascales</taxon>
        <taxon>Trichomonascaceae</taxon>
        <taxon>Sugiyamaella</taxon>
    </lineage>
</organism>
<evidence type="ECO:0000313" key="2">
    <source>
        <dbReference type="Proteomes" id="UP000189580"/>
    </source>
</evidence>
<dbReference type="RefSeq" id="XP_018733682.1">
    <property type="nucleotide sequence ID" value="XM_018881054.1"/>
</dbReference>
<dbReference type="AlphaFoldDB" id="A0A167C4I7"/>
<keyword evidence="2" id="KW-1185">Reference proteome</keyword>
<sequence length="480" mass="53754">MTYLHRPQAPPYIETDQTVLADDDNSFDASHNLPEYTSTTTCEITTNPQRSIYDEVLRVSIDTEVVASRRNIFDVGDVLTGSVTVAPIKNMEFYLLLVDLVGTEMSIRGKGYAETRYTRVFSLARYTLSQRTFSGVMEQGSKYKFTYSMIIPDKIPHERCVCGNNQHSQVPPSIGRPFELTTPCGGEHLVSEQFGRILYQVRAKLVKPETLWKSSAPEFWSEGRKYLVIRPSYPPPMLEQLCDVNGKPLRLPVYMSSKSLKKGLVRKTDIGKIELRTSEALDVYLGVPHTNVLNLEVLYTPSPNLSGVFPPPVEIENVSYQVDSLAFSSTQSMVTYPSHESVIMKTDPCTILSKHTLLRQKLTISKPAWTVSTPKDPSEPRSYLTKLTLPFTFPVYHSRVVDTYFSCLTSRQYELIVSVGFGHSIGSHRLTVPVLVSSAKDVTLSVAPSFSSIDTTSNLSTYTDLSIPSYQETFDTVDSS</sequence>
<dbReference type="KEGG" id="slb:AWJ20_4007"/>
<evidence type="ECO:0000313" key="1">
    <source>
        <dbReference type="EMBL" id="ANB11205.1"/>
    </source>
</evidence>
<dbReference type="OrthoDB" id="2283785at2759"/>
<reference evidence="1 2" key="1">
    <citation type="submission" date="2016-02" db="EMBL/GenBank/DDBJ databases">
        <title>Complete genome sequence and transcriptome regulation of the pentose utilising yeast Sugiyamaella lignohabitans.</title>
        <authorList>
            <person name="Bellasio M."/>
            <person name="Peymann A."/>
            <person name="Valli M."/>
            <person name="Sipitzky M."/>
            <person name="Graf A."/>
            <person name="Sauer M."/>
            <person name="Marx H."/>
            <person name="Mattanovich D."/>
        </authorList>
    </citation>
    <scope>NUCLEOTIDE SEQUENCE [LARGE SCALE GENOMIC DNA]</scope>
    <source>
        <strain evidence="1 2">CBS 10342</strain>
    </source>
</reference>
<gene>
    <name evidence="1" type="ORF">AWJ20_4007</name>
</gene>